<feature type="binding site" evidence="13">
    <location>
        <position position="365"/>
    </location>
    <ligand>
        <name>substrate</name>
    </ligand>
</feature>
<feature type="binding site" evidence="14">
    <location>
        <position position="165"/>
    </location>
    <ligand>
        <name>thiamine diphosphate</name>
        <dbReference type="ChEBI" id="CHEBI:58937"/>
    </ligand>
</feature>
<dbReference type="PANTHER" id="PTHR43522">
    <property type="entry name" value="TRANSKETOLASE"/>
    <property type="match status" value="1"/>
</dbReference>
<evidence type="ECO:0000256" key="16">
    <source>
        <dbReference type="PIRSR" id="PIRSR605478-5"/>
    </source>
</evidence>
<dbReference type="InterPro" id="IPR029061">
    <property type="entry name" value="THDP-binding"/>
</dbReference>
<evidence type="ECO:0000256" key="13">
    <source>
        <dbReference type="PIRSR" id="PIRSR605478-2"/>
    </source>
</evidence>
<dbReference type="GO" id="GO:0046872">
    <property type="term" value="F:metal ion binding"/>
    <property type="evidence" value="ECO:0007669"/>
    <property type="project" value="UniProtKB-KW"/>
</dbReference>
<evidence type="ECO:0000256" key="15">
    <source>
        <dbReference type="PIRSR" id="PIRSR605478-4"/>
    </source>
</evidence>
<feature type="binding site" evidence="13">
    <location>
        <position position="392"/>
    </location>
    <ligand>
        <name>substrate</name>
    </ligand>
</feature>
<feature type="domain" description="Transketolase-like pyrimidine-binding" evidence="17">
    <location>
        <begin position="362"/>
        <end position="533"/>
    </location>
</feature>
<dbReference type="InterPro" id="IPR049557">
    <property type="entry name" value="Transketolase_CS"/>
</dbReference>
<evidence type="ECO:0000256" key="5">
    <source>
        <dbReference type="ARBA" id="ARBA00013152"/>
    </source>
</evidence>
<evidence type="ECO:0000256" key="10">
    <source>
        <dbReference type="ARBA" id="ARBA00049473"/>
    </source>
</evidence>
<feature type="binding site" evidence="14">
    <location>
        <begin position="123"/>
        <end position="125"/>
    </location>
    <ligand>
        <name>thiamine diphosphate</name>
        <dbReference type="ChEBI" id="CHEBI:58937"/>
    </ligand>
</feature>
<comment type="cofactor">
    <cofactor evidence="14">
        <name>thiamine diphosphate</name>
        <dbReference type="ChEBI" id="CHEBI:58937"/>
    </cofactor>
    <text evidence="14">Binds 1 thiamine pyrophosphate per subunit. During the reaction, the substrate forms a covalent intermediate with the cofactor.</text>
</comment>
<dbReference type="SMART" id="SM00861">
    <property type="entry name" value="Transket_pyr"/>
    <property type="match status" value="1"/>
</dbReference>
<dbReference type="InterPro" id="IPR005478">
    <property type="entry name" value="Transketolase_bac-like"/>
</dbReference>
<feature type="binding site" evidence="14">
    <location>
        <position position="445"/>
    </location>
    <ligand>
        <name>thiamine diphosphate</name>
        <dbReference type="ChEBI" id="CHEBI:58937"/>
    </ligand>
</feature>
<reference evidence="18" key="1">
    <citation type="journal article" date="2011" name="Environ. Microbiol.">
        <title>Genomic insights into the metabolic potential of the polycyclic aromatic hydrocarbon degrading sulfate-reducing Deltaproteobacterium N47.</title>
        <authorList>
            <person name="Bergmann F."/>
            <person name="Selesi D."/>
            <person name="Weinmaier T."/>
            <person name="Tischler P."/>
            <person name="Rattei T."/>
            <person name="Meckenstock R.U."/>
        </authorList>
    </citation>
    <scope>NUCLEOTIDE SEQUENCE</scope>
</reference>
<feature type="binding site" evidence="13">
    <location>
        <position position="35"/>
    </location>
    <ligand>
        <name>substrate</name>
    </ligand>
</feature>
<dbReference type="Gene3D" id="3.40.50.920">
    <property type="match status" value="1"/>
</dbReference>
<dbReference type="CDD" id="cd07033">
    <property type="entry name" value="TPP_PYR_DXS_TK_like"/>
    <property type="match status" value="1"/>
</dbReference>
<evidence type="ECO:0000256" key="3">
    <source>
        <dbReference type="ARBA" id="ARBA00007131"/>
    </source>
</evidence>
<evidence type="ECO:0000256" key="8">
    <source>
        <dbReference type="ARBA" id="ARBA00022842"/>
    </source>
</evidence>
<dbReference type="AlphaFoldDB" id="E1YM20"/>
<organism evidence="18">
    <name type="scientific">uncultured Desulfobacterium sp</name>
    <dbReference type="NCBI Taxonomy" id="201089"/>
    <lineage>
        <taxon>Bacteria</taxon>
        <taxon>Pseudomonadati</taxon>
        <taxon>Thermodesulfobacteriota</taxon>
        <taxon>Desulfobacteria</taxon>
        <taxon>Desulfobacterales</taxon>
        <taxon>Desulfobacteriaceae</taxon>
        <taxon>Desulfobacterium</taxon>
        <taxon>environmental samples</taxon>
    </lineage>
</organism>
<feature type="binding site" evidence="14">
    <location>
        <position position="75"/>
    </location>
    <ligand>
        <name>thiamine diphosphate</name>
        <dbReference type="ChEBI" id="CHEBI:58937"/>
    </ligand>
</feature>
<dbReference type="InterPro" id="IPR009014">
    <property type="entry name" value="Transketo_C/PFOR_II"/>
</dbReference>
<feature type="binding site" evidence="13">
    <location>
        <position position="528"/>
    </location>
    <ligand>
        <name>substrate</name>
    </ligand>
</feature>
<comment type="subunit">
    <text evidence="4">Homodimer.</text>
</comment>
<keyword evidence="6" id="KW-0808">Transferase</keyword>
<dbReference type="SUPFAM" id="SSF52518">
    <property type="entry name" value="Thiamin diphosphate-binding fold (THDP-binding)"/>
    <property type="match status" value="2"/>
</dbReference>
<feature type="binding site" evidence="13">
    <location>
        <position position="477"/>
    </location>
    <ligand>
        <name>substrate</name>
    </ligand>
</feature>
<evidence type="ECO:0000256" key="6">
    <source>
        <dbReference type="ARBA" id="ARBA00022679"/>
    </source>
</evidence>
<dbReference type="FunFam" id="3.40.50.970:FF:000004">
    <property type="entry name" value="Transketolase"/>
    <property type="match status" value="1"/>
</dbReference>
<feature type="binding site" evidence="13">
    <location>
        <position position="481"/>
    </location>
    <ligand>
        <name>substrate</name>
    </ligand>
</feature>
<dbReference type="GO" id="GO:0005829">
    <property type="term" value="C:cytosol"/>
    <property type="evidence" value="ECO:0007669"/>
    <property type="project" value="TreeGrafter"/>
</dbReference>
<dbReference type="InterPro" id="IPR005475">
    <property type="entry name" value="Transketolase-like_Pyr-bd"/>
</dbReference>
<dbReference type="NCBIfam" id="TIGR00232">
    <property type="entry name" value="tktlase_bact"/>
    <property type="match status" value="1"/>
</dbReference>
<dbReference type="FunFam" id="3.40.50.920:FF:000003">
    <property type="entry name" value="Transketolase"/>
    <property type="match status" value="1"/>
</dbReference>
<comment type="catalytic activity">
    <reaction evidence="10">
        <text>D-sedoheptulose 7-phosphate + D-glyceraldehyde 3-phosphate = aldehydo-D-ribose 5-phosphate + D-xylulose 5-phosphate</text>
        <dbReference type="Rhea" id="RHEA:10508"/>
        <dbReference type="ChEBI" id="CHEBI:57483"/>
        <dbReference type="ChEBI" id="CHEBI:57737"/>
        <dbReference type="ChEBI" id="CHEBI:58273"/>
        <dbReference type="ChEBI" id="CHEBI:59776"/>
        <dbReference type="EC" id="2.2.1.1"/>
    </reaction>
</comment>
<dbReference type="InterPro" id="IPR033247">
    <property type="entry name" value="Transketolase_fam"/>
</dbReference>
<feature type="binding site" evidence="13">
    <location>
        <position position="270"/>
    </location>
    <ligand>
        <name>substrate</name>
    </ligand>
</feature>
<dbReference type="EMBL" id="FR695877">
    <property type="protein sequence ID" value="CBX31153.1"/>
    <property type="molecule type" value="Genomic_DNA"/>
</dbReference>
<feature type="active site" description="Proton donor" evidence="12">
    <location>
        <position position="419"/>
    </location>
</feature>
<dbReference type="PROSITE" id="PS00801">
    <property type="entry name" value="TRANSKETOLASE_1"/>
    <property type="match status" value="1"/>
</dbReference>
<comment type="cofactor">
    <cofactor evidence="1">
        <name>Ca(2+)</name>
        <dbReference type="ChEBI" id="CHEBI:29108"/>
    </cofactor>
</comment>
<feature type="binding site" evidence="14">
    <location>
        <position position="270"/>
    </location>
    <ligand>
        <name>thiamine diphosphate</name>
        <dbReference type="ChEBI" id="CHEBI:58937"/>
    </ligand>
</feature>
<comment type="similarity">
    <text evidence="3">Belongs to the transketolase family.</text>
</comment>
<feature type="binding site" evidence="15">
    <location>
        <position position="194"/>
    </location>
    <ligand>
        <name>Mg(2+)</name>
        <dbReference type="ChEBI" id="CHEBI:18420"/>
    </ligand>
</feature>
<feature type="binding site" evidence="15">
    <location>
        <position position="196"/>
    </location>
    <ligand>
        <name>Mg(2+)</name>
        <dbReference type="ChEBI" id="CHEBI:18420"/>
    </ligand>
</feature>
<sequence>MGNNTPENQKDLDQLCINTIRALSMDAIQKANSGHPGAPMGLAPLAYTLWTRMLKHNPANPAWFNRDRFVLSGGHASMLLYSMLYLTGYDLSLDDIKNFRQWQSKTPGHPEYGHTSGVETTTGPLGQGFTNAVGMAMAERHLAACYNTKECEIVDHHTFVVCGDGDLMEGITSEAASLAGHLGLSKLICIYDDNKISIEGTTAIAFTEDVGARFKAYNWHVQKVEDGNDVDAIFKALKKAKAEKNKPSLIMLRTHIAYGSPNKQDTPDAHGSPLGEEEIRLTKKNLSCPDDTPFCVTDKALEFCRQCLDKGKKAEKKWQRQVKSYEKDFPVLAAGLKDAISGDLPEGWDSDLPSFSNTDKAIATRSASGKVLNAIAGKVANLIGGSADLAPSNNTLIKDSFDFQKDSYNGRNIRFGVREHAMGAILSGMALHKGIRPFGGTFLVFSDYLRPSIRLAALMKIPVIYVFTHDSIAVGEDGPTHQPVEHVVSLRAISGLTVIRPCDANETKEAWRYAIKNTQGPVALILSRQNLPIIERTESNSESLLENGAYVIYDSPQKPSLIIIATGSEVNIAIEAAKTLEQKGVAARVVSMPSTELFEKASAEYKDKVLPQDTSNRIVVEAGITMGWERYAGDKGEIIGISGYGASAPGGTLMKNYGFTSDNIVQKAAKMLKL</sequence>
<dbReference type="Pfam" id="PF02779">
    <property type="entry name" value="Transket_pyr"/>
    <property type="match status" value="1"/>
</dbReference>
<evidence type="ECO:0000256" key="2">
    <source>
        <dbReference type="ARBA" id="ARBA00001941"/>
    </source>
</evidence>
<comment type="cofactor">
    <cofactor evidence="2">
        <name>Co(2+)</name>
        <dbReference type="ChEBI" id="CHEBI:48828"/>
    </cofactor>
</comment>
<keyword evidence="7 15" id="KW-0479">Metal-binding</keyword>
<feature type="binding site" evidence="13">
    <location>
        <position position="469"/>
    </location>
    <ligand>
        <name>substrate</name>
    </ligand>
</feature>
<evidence type="ECO:0000256" key="7">
    <source>
        <dbReference type="ARBA" id="ARBA00022723"/>
    </source>
</evidence>
<proteinExistence type="inferred from homology"/>
<dbReference type="InterPro" id="IPR005474">
    <property type="entry name" value="Transketolase_N"/>
</dbReference>
<evidence type="ECO:0000259" key="17">
    <source>
        <dbReference type="SMART" id="SM00861"/>
    </source>
</evidence>
<dbReference type="PANTHER" id="PTHR43522:SF2">
    <property type="entry name" value="TRANSKETOLASE 1-RELATED"/>
    <property type="match status" value="1"/>
</dbReference>
<evidence type="ECO:0000313" key="18">
    <source>
        <dbReference type="EMBL" id="CBX31153.1"/>
    </source>
</evidence>
<evidence type="ECO:0000256" key="14">
    <source>
        <dbReference type="PIRSR" id="PIRSR605478-3"/>
    </source>
</evidence>
<protein>
    <recommendedName>
        <fullName evidence="5 11">Transketolase</fullName>
        <ecNumber evidence="5 11">2.2.1.1</ecNumber>
    </recommendedName>
</protein>
<keyword evidence="8 15" id="KW-0460">Magnesium</keyword>
<dbReference type="CDD" id="cd02012">
    <property type="entry name" value="TPP_TK"/>
    <property type="match status" value="1"/>
</dbReference>
<name>E1YM20_9BACT</name>
<feature type="binding site" evidence="15">
    <location>
        <position position="164"/>
    </location>
    <ligand>
        <name>Mg(2+)</name>
        <dbReference type="ChEBI" id="CHEBI:18420"/>
    </ligand>
</feature>
<gene>
    <name evidence="18" type="ORF">N47_E46650</name>
</gene>
<dbReference type="Pfam" id="PF22613">
    <property type="entry name" value="Transketolase_C_1"/>
    <property type="match status" value="1"/>
</dbReference>
<feature type="binding site" evidence="14">
    <location>
        <position position="194"/>
    </location>
    <ligand>
        <name>thiamine diphosphate</name>
        <dbReference type="ChEBI" id="CHEBI:58937"/>
    </ligand>
</feature>
<accession>E1YM20</accession>
<dbReference type="Gene3D" id="3.40.50.970">
    <property type="match status" value="2"/>
</dbReference>
<evidence type="ECO:0000256" key="1">
    <source>
        <dbReference type="ARBA" id="ARBA00001913"/>
    </source>
</evidence>
<dbReference type="Pfam" id="PF00456">
    <property type="entry name" value="Transketolase_N"/>
    <property type="match status" value="1"/>
</dbReference>
<keyword evidence="9 14" id="KW-0786">Thiamine pyrophosphate</keyword>
<evidence type="ECO:0000256" key="9">
    <source>
        <dbReference type="ARBA" id="ARBA00023052"/>
    </source>
</evidence>
<dbReference type="EC" id="2.2.1.1" evidence="5 11"/>
<evidence type="ECO:0000256" key="11">
    <source>
        <dbReference type="NCBIfam" id="TIGR00232"/>
    </source>
</evidence>
<comment type="cofactor">
    <cofactor evidence="15">
        <name>Mg(2+)</name>
        <dbReference type="ChEBI" id="CHEBI:18420"/>
    </cofactor>
    <text evidence="15">Binds 1 Mg(2+) ion per subunit. Can also utilize other divalent metal cations, such as Ca(2+), Mn(2+) and Co(2+).</text>
</comment>
<evidence type="ECO:0000256" key="12">
    <source>
        <dbReference type="PIRSR" id="PIRSR605478-1"/>
    </source>
</evidence>
<feature type="site" description="Important for catalytic activity" evidence="16">
    <location>
        <position position="270"/>
    </location>
</feature>
<dbReference type="FunFam" id="3.40.50.970:FF:000003">
    <property type="entry name" value="Transketolase"/>
    <property type="match status" value="1"/>
</dbReference>
<dbReference type="SUPFAM" id="SSF52922">
    <property type="entry name" value="TK C-terminal domain-like"/>
    <property type="match status" value="1"/>
</dbReference>
<dbReference type="GO" id="GO:0004802">
    <property type="term" value="F:transketolase activity"/>
    <property type="evidence" value="ECO:0007669"/>
    <property type="project" value="UniProtKB-UniRule"/>
</dbReference>
<dbReference type="InterPro" id="IPR055152">
    <property type="entry name" value="Transketolase-like_C_2"/>
</dbReference>
<dbReference type="GO" id="GO:0009052">
    <property type="term" value="P:pentose-phosphate shunt, non-oxidative branch"/>
    <property type="evidence" value="ECO:0007669"/>
    <property type="project" value="UniProtKB-ARBA"/>
</dbReference>
<feature type="site" description="Important for catalytic activity" evidence="16">
    <location>
        <position position="35"/>
    </location>
</feature>
<evidence type="ECO:0000256" key="4">
    <source>
        <dbReference type="ARBA" id="ARBA00011738"/>
    </source>
</evidence>